<keyword evidence="10 13" id="KW-0472">Membrane</keyword>
<dbReference type="SUPFAM" id="SSF90123">
    <property type="entry name" value="ABC transporter transmembrane region"/>
    <property type="match status" value="1"/>
</dbReference>
<evidence type="ECO:0000259" key="14">
    <source>
        <dbReference type="PROSITE" id="PS50893"/>
    </source>
</evidence>
<sequence length="979" mass="108450">MATYSLGFWYGTKLTVDEPDNYTAGKMLMVFYAVFVGSFSLGNASPGLQAMSTARSAAYTVYKLIDKVPSINIYSETGIKPETLTGHIEFKNVQFKYPARPDVKVLNKLCLDVKPGETVALVGSSGCGKSTTVQLLQRFYDVVDGSISIDDKDIKEYNIKWLRQHIGIVSQEPTLFATTIADNISYGRAEVTHAEIEEAAKNANAHDFISQLPQKYNTLVGERGAQLSGGQKQRIAIARALVRDPKILLLDEATSALDTESESVVQQALDTARQGRTTIVIAHRLSTIKSADVIYALQDGVVVEKGSHDELMALKGIYYQLVMNQTNEKEKETDKEDISEEAAIEEEIEFLIRRDSMRRSGKFNKSITKRSPDKKQSITRVEDSTETEDEKENKGFGFIRMVRMNAPEWYYILIGCVAALLNGSVQPAFAIIFSEVLNVFQQTGQEREYEILKLSFILLGIGVLSWLSTFIQSYMFGKSGEKLTLRLRQQAFSAMLRQEMAWFDDEKNNTGTLTTKLATEASLVQGATGARLGMVLQNISSMGIALVIAFVFGWKLSLLVVAFLPLIIISGAVQIKILAGVAGKNKKALESAGKVAVESLDNVRTVASLSLENRFYHVYLEKLRTPYKAALKKAHLAGAAFGFSQAIVFFSYAASFYFGAYLVQQAEMNYVSVFRVFVAIVYGSYALGQASAFAPDASKAKVAAKDIFKLLDRQPTLNSDSLTGNKPSEITSKVEFKDVEFRYPTRPDVRVLQGLNIAVNPGETLALVGSSGCGKSTTVQILERFYDPQHGVVLLDKYNIEALNIQWLRSQMGMVSQEPVLFDRSIADNIAYGDNSRTIPMDEIITAARQANIHEFIKELPLGYETRVGEKGTQLSGGQKQRVAIARALIRNPKILLLDEATSALDTESEKVVQEALDKARQGRTTIVIAHRLSTIHNADKIAVIRQGRVIEQGNHNQLMELRGFYYKLNTAQSQIELE</sequence>
<dbReference type="Gene3D" id="3.40.50.300">
    <property type="entry name" value="P-loop containing nucleotide triphosphate hydrolases"/>
    <property type="match status" value="2"/>
</dbReference>
<keyword evidence="11" id="KW-0325">Glycoprotein</keyword>
<evidence type="ECO:0000256" key="3">
    <source>
        <dbReference type="ARBA" id="ARBA00022448"/>
    </source>
</evidence>
<feature type="transmembrane region" description="Helical" evidence="13">
    <location>
        <begin position="454"/>
        <end position="476"/>
    </location>
</feature>
<dbReference type="InterPro" id="IPR011527">
    <property type="entry name" value="ABC1_TM_dom"/>
</dbReference>
<feature type="transmembrane region" description="Helical" evidence="13">
    <location>
        <begin position="634"/>
        <end position="658"/>
    </location>
</feature>
<evidence type="ECO:0000256" key="2">
    <source>
        <dbReference type="ARBA" id="ARBA00007577"/>
    </source>
</evidence>
<evidence type="ECO:0000313" key="16">
    <source>
        <dbReference type="EMBL" id="KAK6165546.1"/>
    </source>
</evidence>
<feature type="region of interest" description="Disordered" evidence="12">
    <location>
        <begin position="362"/>
        <end position="388"/>
    </location>
</feature>
<dbReference type="EMBL" id="JAZGQO010000021">
    <property type="protein sequence ID" value="KAK6165546.1"/>
    <property type="molecule type" value="Genomic_DNA"/>
</dbReference>
<organism evidence="16 17">
    <name type="scientific">Patella caerulea</name>
    <name type="common">Rayed Mediterranean limpet</name>
    <dbReference type="NCBI Taxonomy" id="87958"/>
    <lineage>
        <taxon>Eukaryota</taxon>
        <taxon>Metazoa</taxon>
        <taxon>Spiralia</taxon>
        <taxon>Lophotrochozoa</taxon>
        <taxon>Mollusca</taxon>
        <taxon>Gastropoda</taxon>
        <taxon>Patellogastropoda</taxon>
        <taxon>Patelloidea</taxon>
        <taxon>Patellidae</taxon>
        <taxon>Patella</taxon>
    </lineage>
</organism>
<reference evidence="16 17" key="1">
    <citation type="submission" date="2024-01" db="EMBL/GenBank/DDBJ databases">
        <title>The genome of the rayed Mediterranean limpet Patella caerulea (Linnaeus, 1758).</title>
        <authorList>
            <person name="Anh-Thu Weber A."/>
            <person name="Halstead-Nussloch G."/>
        </authorList>
    </citation>
    <scope>NUCLEOTIDE SEQUENCE [LARGE SCALE GENOMIC DNA]</scope>
    <source>
        <strain evidence="16">AATW-2023a</strain>
        <tissue evidence="16">Whole specimen</tissue>
    </source>
</reference>
<name>A0AAN8G842_PATCE</name>
<evidence type="ECO:0000313" key="17">
    <source>
        <dbReference type="Proteomes" id="UP001347796"/>
    </source>
</evidence>
<gene>
    <name evidence="16" type="ORF">SNE40_022454</name>
</gene>
<dbReference type="GO" id="GO:0005524">
    <property type="term" value="F:ATP binding"/>
    <property type="evidence" value="ECO:0007669"/>
    <property type="project" value="UniProtKB-KW"/>
</dbReference>
<evidence type="ECO:0000256" key="7">
    <source>
        <dbReference type="ARBA" id="ARBA00022840"/>
    </source>
</evidence>
<feature type="transmembrane region" description="Helical" evidence="13">
    <location>
        <begin position="558"/>
        <end position="579"/>
    </location>
</feature>
<evidence type="ECO:0000256" key="8">
    <source>
        <dbReference type="ARBA" id="ARBA00022967"/>
    </source>
</evidence>
<dbReference type="InterPro" id="IPR027417">
    <property type="entry name" value="P-loop_NTPase"/>
</dbReference>
<keyword evidence="6" id="KW-0547">Nucleotide-binding</keyword>
<keyword evidence="8" id="KW-1278">Translocase</keyword>
<keyword evidence="7" id="KW-0067">ATP-binding</keyword>
<keyword evidence="3" id="KW-0813">Transport</keyword>
<dbReference type="AlphaFoldDB" id="A0AAN8G842"/>
<keyword evidence="4 13" id="KW-0812">Transmembrane</keyword>
<dbReference type="Pfam" id="PF00005">
    <property type="entry name" value="ABC_tran"/>
    <property type="match status" value="2"/>
</dbReference>
<accession>A0AAN8G842</accession>
<dbReference type="GO" id="GO:0016887">
    <property type="term" value="F:ATP hydrolysis activity"/>
    <property type="evidence" value="ECO:0007669"/>
    <property type="project" value="InterPro"/>
</dbReference>
<evidence type="ECO:0000256" key="13">
    <source>
        <dbReference type="SAM" id="Phobius"/>
    </source>
</evidence>
<comment type="subcellular location">
    <subcellularLocation>
        <location evidence="1">Membrane</location>
        <topology evidence="1">Multi-pass membrane protein</topology>
    </subcellularLocation>
</comment>
<evidence type="ECO:0008006" key="18">
    <source>
        <dbReference type="Google" id="ProtNLM"/>
    </source>
</evidence>
<dbReference type="PROSITE" id="PS00211">
    <property type="entry name" value="ABC_TRANSPORTER_1"/>
    <property type="match status" value="2"/>
</dbReference>
<dbReference type="InterPro" id="IPR036640">
    <property type="entry name" value="ABC1_TM_sf"/>
</dbReference>
<evidence type="ECO:0000256" key="5">
    <source>
        <dbReference type="ARBA" id="ARBA00022737"/>
    </source>
</evidence>
<feature type="transmembrane region" description="Helical" evidence="13">
    <location>
        <begin position="532"/>
        <end position="552"/>
    </location>
</feature>
<evidence type="ECO:0000256" key="4">
    <source>
        <dbReference type="ARBA" id="ARBA00022692"/>
    </source>
</evidence>
<dbReference type="FunFam" id="1.20.1560.10:FF:000046">
    <property type="entry name" value="ATP-binding cassette subfamily B member 11"/>
    <property type="match status" value="1"/>
</dbReference>
<comment type="similarity">
    <text evidence="2">Belongs to the ABC transporter superfamily. ABCB family. Multidrug resistance exporter (TC 3.A.1.201) subfamily.</text>
</comment>
<dbReference type="GO" id="GO:0005743">
    <property type="term" value="C:mitochondrial inner membrane"/>
    <property type="evidence" value="ECO:0007669"/>
    <property type="project" value="TreeGrafter"/>
</dbReference>
<dbReference type="PROSITE" id="PS50893">
    <property type="entry name" value="ABC_TRANSPORTER_2"/>
    <property type="match status" value="2"/>
</dbReference>
<evidence type="ECO:0000256" key="12">
    <source>
        <dbReference type="SAM" id="MobiDB-lite"/>
    </source>
</evidence>
<dbReference type="GO" id="GO:0015421">
    <property type="term" value="F:ABC-type oligopeptide transporter activity"/>
    <property type="evidence" value="ECO:0007669"/>
    <property type="project" value="TreeGrafter"/>
</dbReference>
<evidence type="ECO:0000256" key="11">
    <source>
        <dbReference type="ARBA" id="ARBA00023180"/>
    </source>
</evidence>
<dbReference type="PANTHER" id="PTHR43394:SF1">
    <property type="entry name" value="ATP-BINDING CASSETTE SUB-FAMILY B MEMBER 10, MITOCHONDRIAL"/>
    <property type="match status" value="1"/>
</dbReference>
<dbReference type="PANTHER" id="PTHR43394">
    <property type="entry name" value="ATP-DEPENDENT PERMEASE MDL1, MITOCHONDRIAL"/>
    <property type="match status" value="1"/>
</dbReference>
<dbReference type="FunFam" id="3.40.50.300:FF:000479">
    <property type="entry name" value="Multidrug resistance protein 1A"/>
    <property type="match status" value="2"/>
</dbReference>
<dbReference type="SUPFAM" id="SSF52540">
    <property type="entry name" value="P-loop containing nucleoside triphosphate hydrolases"/>
    <property type="match status" value="2"/>
</dbReference>
<keyword evidence="9 13" id="KW-1133">Transmembrane helix</keyword>
<dbReference type="Proteomes" id="UP001347796">
    <property type="component" value="Unassembled WGS sequence"/>
</dbReference>
<keyword evidence="5" id="KW-0677">Repeat</keyword>
<dbReference type="PROSITE" id="PS50929">
    <property type="entry name" value="ABC_TM1F"/>
    <property type="match status" value="1"/>
</dbReference>
<evidence type="ECO:0000256" key="10">
    <source>
        <dbReference type="ARBA" id="ARBA00023136"/>
    </source>
</evidence>
<evidence type="ECO:0000259" key="15">
    <source>
        <dbReference type="PROSITE" id="PS50929"/>
    </source>
</evidence>
<dbReference type="CDD" id="cd18578">
    <property type="entry name" value="ABC_6TM_Pgp_ABCB1_D2_like"/>
    <property type="match status" value="1"/>
</dbReference>
<dbReference type="Pfam" id="PF00664">
    <property type="entry name" value="ABC_membrane"/>
    <property type="match status" value="1"/>
</dbReference>
<dbReference type="InterPro" id="IPR003439">
    <property type="entry name" value="ABC_transporter-like_ATP-bd"/>
</dbReference>
<comment type="caution">
    <text evidence="16">The sequence shown here is derived from an EMBL/GenBank/DDBJ whole genome shotgun (WGS) entry which is preliminary data.</text>
</comment>
<dbReference type="GO" id="GO:0090374">
    <property type="term" value="P:oligopeptide export from mitochondrion"/>
    <property type="evidence" value="ECO:0007669"/>
    <property type="project" value="TreeGrafter"/>
</dbReference>
<feature type="transmembrane region" description="Helical" evidence="13">
    <location>
        <begin position="670"/>
        <end position="688"/>
    </location>
</feature>
<dbReference type="Gene3D" id="1.20.1560.10">
    <property type="entry name" value="ABC transporter type 1, transmembrane domain"/>
    <property type="match status" value="2"/>
</dbReference>
<feature type="compositionally biased region" description="Basic and acidic residues" evidence="12">
    <location>
        <begin position="370"/>
        <end position="383"/>
    </location>
</feature>
<dbReference type="InterPro" id="IPR003593">
    <property type="entry name" value="AAA+_ATPase"/>
</dbReference>
<evidence type="ECO:0000256" key="9">
    <source>
        <dbReference type="ARBA" id="ARBA00022989"/>
    </source>
</evidence>
<feature type="domain" description="ABC transporter" evidence="14">
    <location>
        <begin position="88"/>
        <end position="324"/>
    </location>
</feature>
<keyword evidence="17" id="KW-1185">Reference proteome</keyword>
<evidence type="ECO:0000256" key="6">
    <source>
        <dbReference type="ARBA" id="ARBA00022741"/>
    </source>
</evidence>
<feature type="domain" description="ABC transmembrane type-1" evidence="15">
    <location>
        <begin position="413"/>
        <end position="699"/>
    </location>
</feature>
<dbReference type="InterPro" id="IPR017871">
    <property type="entry name" value="ABC_transporter-like_CS"/>
</dbReference>
<feature type="domain" description="ABC transporter" evidence="14">
    <location>
        <begin position="734"/>
        <end position="972"/>
    </location>
</feature>
<dbReference type="InterPro" id="IPR039421">
    <property type="entry name" value="Type_1_exporter"/>
</dbReference>
<evidence type="ECO:0000256" key="1">
    <source>
        <dbReference type="ARBA" id="ARBA00004141"/>
    </source>
</evidence>
<feature type="transmembrane region" description="Helical" evidence="13">
    <location>
        <begin position="409"/>
        <end position="434"/>
    </location>
</feature>
<proteinExistence type="inferred from homology"/>
<dbReference type="SMART" id="SM00382">
    <property type="entry name" value="AAA"/>
    <property type="match status" value="2"/>
</dbReference>
<dbReference type="CDD" id="cd03249">
    <property type="entry name" value="ABC_MTABC3_MDL1_MDL2"/>
    <property type="match status" value="2"/>
</dbReference>
<protein>
    <recommendedName>
        <fullName evidence="18">Multidrug resistance protein 1</fullName>
    </recommendedName>
</protein>